<dbReference type="AlphaFoldDB" id="A0A8S1WRQ6"/>
<proteinExistence type="predicted"/>
<gene>
    <name evidence="1" type="ORF">POCTA_138.1.T0990229</name>
</gene>
<comment type="caution">
    <text evidence="1">The sequence shown here is derived from an EMBL/GenBank/DDBJ whole genome shotgun (WGS) entry which is preliminary data.</text>
</comment>
<evidence type="ECO:0000313" key="2">
    <source>
        <dbReference type="Proteomes" id="UP000683925"/>
    </source>
</evidence>
<name>A0A8S1WRQ6_PAROT</name>
<protein>
    <submittedName>
        <fullName evidence="1">Uncharacterized protein</fullName>
    </submittedName>
</protein>
<accession>A0A8S1WRQ6</accession>
<reference evidence="1" key="1">
    <citation type="submission" date="2021-01" db="EMBL/GenBank/DDBJ databases">
        <authorList>
            <consortium name="Genoscope - CEA"/>
            <person name="William W."/>
        </authorList>
    </citation>
    <scope>NUCLEOTIDE SEQUENCE</scope>
</reference>
<evidence type="ECO:0000313" key="1">
    <source>
        <dbReference type="EMBL" id="CAD8191447.1"/>
    </source>
</evidence>
<organism evidence="1 2">
    <name type="scientific">Paramecium octaurelia</name>
    <dbReference type="NCBI Taxonomy" id="43137"/>
    <lineage>
        <taxon>Eukaryota</taxon>
        <taxon>Sar</taxon>
        <taxon>Alveolata</taxon>
        <taxon>Ciliophora</taxon>
        <taxon>Intramacronucleata</taxon>
        <taxon>Oligohymenophorea</taxon>
        <taxon>Peniculida</taxon>
        <taxon>Parameciidae</taxon>
        <taxon>Paramecium</taxon>
    </lineage>
</organism>
<keyword evidence="2" id="KW-1185">Reference proteome</keyword>
<dbReference type="Proteomes" id="UP000683925">
    <property type="component" value="Unassembled WGS sequence"/>
</dbReference>
<dbReference type="EMBL" id="CAJJDP010000098">
    <property type="protein sequence ID" value="CAD8191447.1"/>
    <property type="molecule type" value="Genomic_DNA"/>
</dbReference>
<sequence>MRKNAIQITESIIQQQQQQRINLIQPKIIKFKFHKAQVNLQQHLRKIVQLDVKNQQKYMNLRRSVATLISTLNLGEHLIFYVKIQDILLWSKNNNNQWSLSQTLKKHNE</sequence>